<sequence>MAHSSGNSIADIYKGVISDVISQVKEAFLDEGVDIDVLHQLKKEWEDKVTASGCVDFDGTGRQGAGGGRNSKSAAQQRSSGQSSSQGGQQQRGGTQQPQPQTTTHVQQVHYLGGPGSNIPLVQNLHTIPGTHLSQGAAAAQAVLPTGAIAFATTPNAGGNNATTVRMVAPHAGQYAIMQSAGGHPGMQQGIMLVSTTGQHIPHVVVTTANLVSMPVQTRVAPVKSEPGVHQLDGVGAPLVHDDVDNDSDDLPTSSHRQASANRTRYSAMPAAAQRQVPLKKKKNIVIQVDGPGGVSDSSSDEDIEEEEDDDPLRRIVDRIGEGVNGDDEDQSVEDDPLNSGDDQSDDEDIDTLFDADNVVMCQFEKVHRARARWKFTLKDGIMHIQGKDHVFQRATGEAEW</sequence>
<feature type="region of interest" description="Disordered" evidence="5">
    <location>
        <begin position="59"/>
        <end position="104"/>
    </location>
</feature>
<dbReference type="AlphaFoldDB" id="A0A914XBY5"/>
<keyword evidence="6" id="KW-1185">Reference proteome</keyword>
<evidence type="ECO:0000256" key="1">
    <source>
        <dbReference type="ARBA" id="ARBA00004123"/>
    </source>
</evidence>
<dbReference type="SMART" id="SM01371">
    <property type="entry name" value="TFIIA"/>
    <property type="match status" value="1"/>
</dbReference>
<evidence type="ECO:0000256" key="3">
    <source>
        <dbReference type="ARBA" id="ARBA00023163"/>
    </source>
</evidence>
<dbReference type="InterPro" id="IPR009088">
    <property type="entry name" value="TFIIA_b-brl"/>
</dbReference>
<feature type="compositionally biased region" description="Polar residues" evidence="5">
    <location>
        <begin position="251"/>
        <end position="265"/>
    </location>
</feature>
<dbReference type="PANTHER" id="PTHR12694:SF8">
    <property type="entry name" value="TRANSCRIPTION INITIATION FACTOR IIA SUBUNIT 1"/>
    <property type="match status" value="1"/>
</dbReference>
<dbReference type="CDD" id="cd07976">
    <property type="entry name" value="TFIIA_alpha_beta_like"/>
    <property type="match status" value="1"/>
</dbReference>
<dbReference type="GO" id="GO:0006367">
    <property type="term" value="P:transcription initiation at RNA polymerase II promoter"/>
    <property type="evidence" value="ECO:0007669"/>
    <property type="project" value="InterPro"/>
</dbReference>
<comment type="subcellular location">
    <subcellularLocation>
        <location evidence="1">Nucleus</location>
    </subcellularLocation>
</comment>
<dbReference type="GO" id="GO:0005672">
    <property type="term" value="C:transcription factor TFIIA complex"/>
    <property type="evidence" value="ECO:0007669"/>
    <property type="project" value="InterPro"/>
</dbReference>
<keyword evidence="4" id="KW-0539">Nucleus</keyword>
<feature type="compositionally biased region" description="Low complexity" evidence="5">
    <location>
        <begin position="76"/>
        <end position="104"/>
    </location>
</feature>
<dbReference type="PANTHER" id="PTHR12694">
    <property type="entry name" value="TRANSCRIPTION INITIATION FACTOR IIA SUBUNIT 1"/>
    <property type="match status" value="1"/>
</dbReference>
<dbReference type="Gene3D" id="1.10.287.100">
    <property type="match status" value="1"/>
</dbReference>
<dbReference type="Proteomes" id="UP000887566">
    <property type="component" value="Unplaced"/>
</dbReference>
<feature type="compositionally biased region" description="Acidic residues" evidence="5">
    <location>
        <begin position="325"/>
        <end position="350"/>
    </location>
</feature>
<feature type="compositionally biased region" description="Basic and acidic residues" evidence="5">
    <location>
        <begin position="312"/>
        <end position="321"/>
    </location>
</feature>
<accession>A0A914XBY5</accession>
<evidence type="ECO:0000313" key="7">
    <source>
        <dbReference type="WBParaSite" id="PSAMB.scaffold7308size7861.g29904.t1"/>
    </source>
</evidence>
<dbReference type="Pfam" id="PF03153">
    <property type="entry name" value="TFIIA"/>
    <property type="match status" value="1"/>
</dbReference>
<proteinExistence type="inferred from homology"/>
<dbReference type="Gene3D" id="2.30.18.10">
    <property type="entry name" value="Transcription factor IIA (TFIIA), beta-barrel domain"/>
    <property type="match status" value="1"/>
</dbReference>
<dbReference type="SUPFAM" id="SSF50784">
    <property type="entry name" value="Transcription factor IIA (TFIIA), beta-barrel domain"/>
    <property type="match status" value="1"/>
</dbReference>
<evidence type="ECO:0000256" key="4">
    <source>
        <dbReference type="ARBA" id="ARBA00023242"/>
    </source>
</evidence>
<dbReference type="InterPro" id="IPR004855">
    <property type="entry name" value="TFIIA_asu/bsu"/>
</dbReference>
<feature type="region of interest" description="Disordered" evidence="5">
    <location>
        <begin position="222"/>
        <end position="350"/>
    </location>
</feature>
<dbReference type="WBParaSite" id="PSAMB.scaffold7308size7861.g29904.t1">
    <property type="protein sequence ID" value="PSAMB.scaffold7308size7861.g29904.t1"/>
    <property type="gene ID" value="PSAMB.scaffold7308size7861.g29904"/>
</dbReference>
<name>A0A914XBY5_9BILA</name>
<protein>
    <submittedName>
        <fullName evidence="7">Uncharacterized protein</fullName>
    </submittedName>
</protein>
<evidence type="ECO:0000256" key="5">
    <source>
        <dbReference type="SAM" id="MobiDB-lite"/>
    </source>
</evidence>
<dbReference type="FunFam" id="2.30.18.10:FF:000008">
    <property type="entry name" value="Transcription factor TFIIA complex large subunit"/>
    <property type="match status" value="1"/>
</dbReference>
<organism evidence="6 7">
    <name type="scientific">Plectus sambesii</name>
    <dbReference type="NCBI Taxonomy" id="2011161"/>
    <lineage>
        <taxon>Eukaryota</taxon>
        <taxon>Metazoa</taxon>
        <taxon>Ecdysozoa</taxon>
        <taxon>Nematoda</taxon>
        <taxon>Chromadorea</taxon>
        <taxon>Plectida</taxon>
        <taxon>Plectina</taxon>
        <taxon>Plectoidea</taxon>
        <taxon>Plectidae</taxon>
        <taxon>Plectus</taxon>
    </lineage>
</organism>
<comment type="similarity">
    <text evidence="2">Belongs to the TFIIA subunit 1 family.</text>
</comment>
<reference evidence="7" key="1">
    <citation type="submission" date="2022-11" db="UniProtKB">
        <authorList>
            <consortium name="WormBaseParasite"/>
        </authorList>
    </citation>
    <scope>IDENTIFICATION</scope>
</reference>
<keyword evidence="3" id="KW-0804">Transcription</keyword>
<feature type="compositionally biased region" description="Acidic residues" evidence="5">
    <location>
        <begin position="299"/>
        <end position="311"/>
    </location>
</feature>
<evidence type="ECO:0000256" key="2">
    <source>
        <dbReference type="ARBA" id="ARBA00010059"/>
    </source>
</evidence>
<dbReference type="SUPFAM" id="SSF47396">
    <property type="entry name" value="Transcription factor IIA (TFIIA), alpha-helical domain"/>
    <property type="match status" value="1"/>
</dbReference>
<evidence type="ECO:0000313" key="6">
    <source>
        <dbReference type="Proteomes" id="UP000887566"/>
    </source>
</evidence>